<dbReference type="GO" id="GO:0008233">
    <property type="term" value="F:peptidase activity"/>
    <property type="evidence" value="ECO:0007669"/>
    <property type="project" value="UniProtKB-KW"/>
</dbReference>
<sequence length="708" mass="79123">MTNEQRKAYFKKKHEERVKESGGEYAALMNEGMELPSWFVDRNFEQSHREMMKSSDFKQKRETEKAVLIEANNDIGKFSFWVPKSVMEKAKAEREKPKRVASKEVQAKVDARLEKARANVAAMGTGYKLKEKVWEKGDNSRTYLTIIKPSSSKYGKATEKDGGYIDNYTGEYFPRYEYKDWNIAGDAKRGEKILNNNNLAFDTQVSARTIDSNGYMHVVMTPISKACVNPYLGREIPGWEELGLKPEQIYYGLRDAGELAKAANTFNGLPVLMDHHQTDAKNPAKEYTVGSTGTDAKFEAPYLKNSLSITDVDAILAIQDGSARELSCAYRFTPDFTGGEYDAGDGNKISYDFVMRDIAGNHVALVAEGRAGHDVAVADAMPQIKIQKRSDQRMNRRQKMMAFKRRRNGLAQDANLGIEAAEVLSAGFQKALNAIEAQVEGYAPREVGLDIDEGATVDEIIAKFMPGLDDETKATYKGVLLKLKGDTAVDAGEELPAADDDPENPMGAGDNDPDFAEGVKYGEELEKNPQERLKLDKEHEREGEEKAEDDDLDERMKDPAFREAFEMGVKYGEKREKADPKKIDRDHEREGMERVLGQDSIAKIKKQMAKDMRNSLRSLNTAAAKVRPLVGTINDPMAFDSADEIYAFALRQSGQNPENYPKAAYAGMVDMLLAGKPSYGMAADSAFSRRNSLDEQAEKAFARLKDIQ</sequence>
<keyword evidence="2" id="KW-0378">Hydrolase</keyword>
<dbReference type="EMBL" id="BK015061">
    <property type="protein sequence ID" value="DAD89469.1"/>
    <property type="molecule type" value="Genomic_DNA"/>
</dbReference>
<dbReference type="InterPro" id="IPR016913">
    <property type="entry name" value="UCP029215"/>
</dbReference>
<organism evidence="2">
    <name type="scientific">Myoviridae sp. ctxpQ22</name>
    <dbReference type="NCBI Taxonomy" id="2826715"/>
    <lineage>
        <taxon>Viruses</taxon>
        <taxon>Duplodnaviria</taxon>
        <taxon>Heunggongvirae</taxon>
        <taxon>Uroviricota</taxon>
        <taxon>Caudoviricetes</taxon>
    </lineage>
</organism>
<evidence type="ECO:0000256" key="1">
    <source>
        <dbReference type="SAM" id="MobiDB-lite"/>
    </source>
</evidence>
<evidence type="ECO:0000313" key="2">
    <source>
        <dbReference type="EMBL" id="DAD89469.1"/>
    </source>
</evidence>
<dbReference type="GO" id="GO:0006508">
    <property type="term" value="P:proteolysis"/>
    <property type="evidence" value="ECO:0007669"/>
    <property type="project" value="UniProtKB-KW"/>
</dbReference>
<keyword evidence="2" id="KW-0645">Protease</keyword>
<dbReference type="Pfam" id="PF09979">
    <property type="entry name" value="DUF2213"/>
    <property type="match status" value="1"/>
</dbReference>
<protein>
    <submittedName>
        <fullName evidence="2">Prohead serine protease</fullName>
    </submittedName>
</protein>
<feature type="compositionally biased region" description="Acidic residues" evidence="1">
    <location>
        <begin position="493"/>
        <end position="503"/>
    </location>
</feature>
<feature type="region of interest" description="Disordered" evidence="1">
    <location>
        <begin position="573"/>
        <end position="593"/>
    </location>
</feature>
<feature type="compositionally biased region" description="Basic and acidic residues" evidence="1">
    <location>
        <begin position="520"/>
        <end position="544"/>
    </location>
</feature>
<accession>A0A8S5N477</accession>
<reference evidence="2" key="1">
    <citation type="journal article" date="2021" name="Proc. Natl. Acad. Sci. U.S.A.">
        <title>A Catalog of Tens of Thousands of Viruses from Human Metagenomes Reveals Hidden Associations with Chronic Diseases.</title>
        <authorList>
            <person name="Tisza M.J."/>
            <person name="Buck C.B."/>
        </authorList>
    </citation>
    <scope>NUCLEOTIDE SEQUENCE</scope>
    <source>
        <strain evidence="2">CtxpQ22</strain>
    </source>
</reference>
<proteinExistence type="predicted"/>
<feature type="region of interest" description="Disordered" evidence="1">
    <location>
        <begin position="493"/>
        <end position="553"/>
    </location>
</feature>
<name>A0A8S5N477_9CAUD</name>